<feature type="transmembrane region" description="Helical" evidence="1">
    <location>
        <begin position="204"/>
        <end position="224"/>
    </location>
</feature>
<dbReference type="InterPro" id="IPR016035">
    <property type="entry name" value="Acyl_Trfase/lysoPLipase"/>
</dbReference>
<evidence type="ECO:0008006" key="4">
    <source>
        <dbReference type="Google" id="ProtNLM"/>
    </source>
</evidence>
<feature type="transmembrane region" description="Helical" evidence="1">
    <location>
        <begin position="116"/>
        <end position="136"/>
    </location>
</feature>
<name>A0ABS0PET7_9BRAD</name>
<protein>
    <recommendedName>
        <fullName evidence="4">PNPLA domain-containing protein</fullName>
    </recommendedName>
</protein>
<feature type="transmembrane region" description="Helical" evidence="1">
    <location>
        <begin position="299"/>
        <end position="316"/>
    </location>
</feature>
<reference evidence="2 3" key="1">
    <citation type="submission" date="2020-07" db="EMBL/GenBank/DDBJ databases">
        <title>Bradyrhizobium diversity isolated from nodules of indigenous legumes of Western Australia.</title>
        <authorList>
            <person name="Klepa M.S."/>
        </authorList>
    </citation>
    <scope>NUCLEOTIDE SEQUENCE [LARGE SCALE GENOMIC DNA]</scope>
    <source>
        <strain evidence="2 3">CNPSo 4019</strain>
    </source>
</reference>
<sequence>MRTIIVSFWSGLIRLWEMLLYRAWISTFALAMLVLLLCFSGQTRELLGGLNFALTPRHWIRWIGADSQTIGWTLYGAFWLSAVIVAAALSITTLLLGNLPLRRCQQRSRSEQAEPLVGLVAALIFVGSLALIHYAFMYAKVPSFFPKQAVPGAISLVIALGYGVFCLRSNDPHCETAALAFIVSAIATFVWMTMDERSRSEDDLVAALISMFTPLAAALLTIWARRHIPAHLYPSTKVTTCLLVGIISLMATARIALSYGLLQTAVWSVGSIPVVFLFFAWACVSVALLMVLTHRLTGVRGIDPVLAILLIAVLVLNTQEKYGREELELLAPSAATSGDWAVVDRPGVQLAIYADGGGLRAAMFTAQVLAMADDSTCGKFGEHVFAASGVSGGSLGIAIWAVLRQDYKQAQGDKAWSDCRPGKAFGSPTSDLVYGVLAQDHLSKVLAGLLTGDLFLPWGNAVRGQALLDSWQQSILDAFGYKEISGAVGLARRLSSVHAGNSDRPPYLLFSTTNVQTGQRTAWSNAPWWNARAGLDDIPAGIAVLNSARFPVISPAGVATKNGQEIHVVDGGYFDNSGAATLRAFLSNSPNVKKPAELKIVRLNGNTRPSDHRCAAWQQALRDKGYSRWFFYPPIRWEPESESLLARLFRWSGLRAYVRARDAHTDEAVEITPPERTYDLDYYRDFQMRCGRNLHTASASQKLFPPLRCVRRNEEICLTAQHAAETPLGWYLTLGAADQISNLAAEQAKELIGLIFP</sequence>
<feature type="transmembrane region" description="Helical" evidence="1">
    <location>
        <begin position="269"/>
        <end position="292"/>
    </location>
</feature>
<organism evidence="2 3">
    <name type="scientific">Bradyrhizobium diversitatis</name>
    <dbReference type="NCBI Taxonomy" id="2755406"/>
    <lineage>
        <taxon>Bacteria</taxon>
        <taxon>Pseudomonadati</taxon>
        <taxon>Pseudomonadota</taxon>
        <taxon>Alphaproteobacteria</taxon>
        <taxon>Hyphomicrobiales</taxon>
        <taxon>Nitrobacteraceae</taxon>
        <taxon>Bradyrhizobium</taxon>
    </lineage>
</organism>
<keyword evidence="1" id="KW-0812">Transmembrane</keyword>
<dbReference type="RefSeq" id="WP_197969344.1">
    <property type="nucleotide sequence ID" value="NZ_JACEGD010000054.1"/>
</dbReference>
<keyword evidence="1" id="KW-1133">Transmembrane helix</keyword>
<evidence type="ECO:0000313" key="3">
    <source>
        <dbReference type="Proteomes" id="UP001194539"/>
    </source>
</evidence>
<comment type="caution">
    <text evidence="2">The sequence shown here is derived from an EMBL/GenBank/DDBJ whole genome shotgun (WGS) entry which is preliminary data.</text>
</comment>
<accession>A0ABS0PET7</accession>
<keyword evidence="3" id="KW-1185">Reference proteome</keyword>
<feature type="transmembrane region" description="Helical" evidence="1">
    <location>
        <begin position="148"/>
        <end position="167"/>
    </location>
</feature>
<proteinExistence type="predicted"/>
<gene>
    <name evidence="2" type="ORF">H1B27_36285</name>
</gene>
<dbReference type="SUPFAM" id="SSF52151">
    <property type="entry name" value="FabD/lysophospholipase-like"/>
    <property type="match status" value="1"/>
</dbReference>
<feature type="transmembrane region" description="Helical" evidence="1">
    <location>
        <begin position="72"/>
        <end position="96"/>
    </location>
</feature>
<dbReference type="EMBL" id="JACEGD010000054">
    <property type="protein sequence ID" value="MBH5391698.1"/>
    <property type="molecule type" value="Genomic_DNA"/>
</dbReference>
<evidence type="ECO:0000256" key="1">
    <source>
        <dbReference type="SAM" id="Phobius"/>
    </source>
</evidence>
<evidence type="ECO:0000313" key="2">
    <source>
        <dbReference type="EMBL" id="MBH5391698.1"/>
    </source>
</evidence>
<feature type="transmembrane region" description="Helical" evidence="1">
    <location>
        <begin position="174"/>
        <end position="192"/>
    </location>
</feature>
<feature type="transmembrane region" description="Helical" evidence="1">
    <location>
        <begin position="21"/>
        <end position="42"/>
    </location>
</feature>
<keyword evidence="1" id="KW-0472">Membrane</keyword>
<feature type="transmembrane region" description="Helical" evidence="1">
    <location>
        <begin position="236"/>
        <end position="257"/>
    </location>
</feature>
<dbReference type="Proteomes" id="UP001194539">
    <property type="component" value="Unassembled WGS sequence"/>
</dbReference>